<evidence type="ECO:0000256" key="3">
    <source>
        <dbReference type="ARBA" id="ARBA00023002"/>
    </source>
</evidence>
<dbReference type="GO" id="GO:0004497">
    <property type="term" value="F:monooxygenase activity"/>
    <property type="evidence" value="ECO:0007669"/>
    <property type="project" value="InterPro"/>
</dbReference>
<sequence length="117" mass="13204">MLEALVGQYGPILRLQFGSRFVLVVSSPSAIEECFVKNNIILANRPNCLASEHLAYHSTTVARSPHGHHWRNLHRVIAIEMFPQTVSRHPQMSEIERPAILSVNCIEAQMENCGSWN</sequence>
<dbReference type="GO" id="GO:0016705">
    <property type="term" value="F:oxidoreductase activity, acting on paired donors, with incorporation or reduction of molecular oxygen"/>
    <property type="evidence" value="ECO:0007669"/>
    <property type="project" value="InterPro"/>
</dbReference>
<keyword evidence="2" id="KW-0479">Metal-binding</keyword>
<dbReference type="EMBL" id="JAMYWD010000007">
    <property type="protein sequence ID" value="KAJ4965331.1"/>
    <property type="molecule type" value="Genomic_DNA"/>
</dbReference>
<keyword evidence="6" id="KW-1185">Reference proteome</keyword>
<name>A0A9Q0K7K1_9MAGN</name>
<dbReference type="InterPro" id="IPR036396">
    <property type="entry name" value="Cyt_P450_sf"/>
</dbReference>
<dbReference type="GO" id="GO:0005506">
    <property type="term" value="F:iron ion binding"/>
    <property type="evidence" value="ECO:0007669"/>
    <property type="project" value="InterPro"/>
</dbReference>
<dbReference type="Gene3D" id="1.10.630.10">
    <property type="entry name" value="Cytochrome P450"/>
    <property type="match status" value="1"/>
</dbReference>
<dbReference type="Proteomes" id="UP001141806">
    <property type="component" value="Unassembled WGS sequence"/>
</dbReference>
<dbReference type="PANTHER" id="PTHR47947">
    <property type="entry name" value="CYTOCHROME P450 82C3-RELATED"/>
    <property type="match status" value="1"/>
</dbReference>
<dbReference type="OrthoDB" id="1055148at2759"/>
<dbReference type="InterPro" id="IPR001128">
    <property type="entry name" value="Cyt_P450"/>
</dbReference>
<dbReference type="AlphaFoldDB" id="A0A9Q0K7K1"/>
<dbReference type="SUPFAM" id="SSF48264">
    <property type="entry name" value="Cytochrome P450"/>
    <property type="match status" value="1"/>
</dbReference>
<evidence type="ECO:0008006" key="7">
    <source>
        <dbReference type="Google" id="ProtNLM"/>
    </source>
</evidence>
<organism evidence="5 6">
    <name type="scientific">Protea cynaroides</name>
    <dbReference type="NCBI Taxonomy" id="273540"/>
    <lineage>
        <taxon>Eukaryota</taxon>
        <taxon>Viridiplantae</taxon>
        <taxon>Streptophyta</taxon>
        <taxon>Embryophyta</taxon>
        <taxon>Tracheophyta</taxon>
        <taxon>Spermatophyta</taxon>
        <taxon>Magnoliopsida</taxon>
        <taxon>Proteales</taxon>
        <taxon>Proteaceae</taxon>
        <taxon>Protea</taxon>
    </lineage>
</organism>
<dbReference type="PANTHER" id="PTHR47947:SF13">
    <property type="entry name" value="CYTOCHROME P450, FAMILY 81, SUBFAMILY K, POLYPEPTIDE 1-RELATED"/>
    <property type="match status" value="1"/>
</dbReference>
<protein>
    <recommendedName>
        <fullName evidence="7">Cytochrome P450</fullName>
    </recommendedName>
</protein>
<evidence type="ECO:0000256" key="1">
    <source>
        <dbReference type="ARBA" id="ARBA00022617"/>
    </source>
</evidence>
<dbReference type="GO" id="GO:0020037">
    <property type="term" value="F:heme binding"/>
    <property type="evidence" value="ECO:0007669"/>
    <property type="project" value="InterPro"/>
</dbReference>
<evidence type="ECO:0000256" key="4">
    <source>
        <dbReference type="ARBA" id="ARBA00023004"/>
    </source>
</evidence>
<reference evidence="5" key="1">
    <citation type="journal article" date="2023" name="Plant J.">
        <title>The genome of the king protea, Protea cynaroides.</title>
        <authorList>
            <person name="Chang J."/>
            <person name="Duong T.A."/>
            <person name="Schoeman C."/>
            <person name="Ma X."/>
            <person name="Roodt D."/>
            <person name="Barker N."/>
            <person name="Li Z."/>
            <person name="Van de Peer Y."/>
            <person name="Mizrachi E."/>
        </authorList>
    </citation>
    <scope>NUCLEOTIDE SEQUENCE</scope>
    <source>
        <tissue evidence="5">Young leaves</tissue>
    </source>
</reference>
<accession>A0A9Q0K7K1</accession>
<keyword evidence="4" id="KW-0408">Iron</keyword>
<evidence type="ECO:0000313" key="5">
    <source>
        <dbReference type="EMBL" id="KAJ4965331.1"/>
    </source>
</evidence>
<evidence type="ECO:0000256" key="2">
    <source>
        <dbReference type="ARBA" id="ARBA00022723"/>
    </source>
</evidence>
<keyword evidence="1" id="KW-0349">Heme</keyword>
<comment type="caution">
    <text evidence="5">The sequence shown here is derived from an EMBL/GenBank/DDBJ whole genome shotgun (WGS) entry which is preliminary data.</text>
</comment>
<dbReference type="Pfam" id="PF00067">
    <property type="entry name" value="p450"/>
    <property type="match status" value="1"/>
</dbReference>
<proteinExistence type="predicted"/>
<gene>
    <name evidence="5" type="ORF">NE237_017180</name>
</gene>
<keyword evidence="3" id="KW-0560">Oxidoreductase</keyword>
<dbReference type="InterPro" id="IPR050651">
    <property type="entry name" value="Plant_Cytochrome_P450_Monoox"/>
</dbReference>
<evidence type="ECO:0000313" key="6">
    <source>
        <dbReference type="Proteomes" id="UP001141806"/>
    </source>
</evidence>